<comment type="similarity">
    <text evidence="1">Belongs to the HipA Ser/Thr kinase family.</text>
</comment>
<evidence type="ECO:0000259" key="4">
    <source>
        <dbReference type="Pfam" id="PF07804"/>
    </source>
</evidence>
<dbReference type="Proteomes" id="UP001629156">
    <property type="component" value="Unassembled WGS sequence"/>
</dbReference>
<comment type="caution">
    <text evidence="6">The sequence shown here is derived from an EMBL/GenBank/DDBJ whole genome shotgun (WGS) entry which is preliminary data.</text>
</comment>
<sequence>MVKTAFVKLWGKRIGAVAWDEKQGLGFFEYDKPFVDGKLEVAPVKMPLSTRVYSFPELRNATFKGLPGLLADSLPDKYGNELINIWLARNGRPENSLNPVELLCFIGSRGMGALEFEPTTLPASGSSHSIELSSLIETTMKLLESRENFEAHTEHEMQDVLLDVLKMGTSAGGARPKAIIAYNEATGMIRSGQTLQDEGYEHWLIKFDGVNDSQFGVSYGYGRVEMAYYKMATDSGIDMMESRLIEEEGRAHFMTKRFDRRNGNQKLHVQTFCAMQHFDFNQISSYSYEQLFQTMRQLRLSYAEAEQMYRRMVFNVFARNCDDHTKNFAFLMEPDGNWELAPAYDVCHAYRPDSEWVSQHNLSINGKRKDFIKEDLLHIAKQNSIRNPEGIITEVIEIVSQWPKYASQFSVNEKLAKAIDITLIRAI</sequence>
<evidence type="ECO:0000313" key="7">
    <source>
        <dbReference type="Proteomes" id="UP001629156"/>
    </source>
</evidence>
<dbReference type="InterPro" id="IPR012893">
    <property type="entry name" value="HipA-like_C"/>
</dbReference>
<evidence type="ECO:0000259" key="5">
    <source>
        <dbReference type="Pfam" id="PF13657"/>
    </source>
</evidence>
<protein>
    <submittedName>
        <fullName evidence="6">Type II toxin-antitoxin system HipA family toxin</fullName>
    </submittedName>
</protein>
<keyword evidence="2" id="KW-0808">Transferase</keyword>
<dbReference type="Gene3D" id="1.10.1070.20">
    <property type="match status" value="1"/>
</dbReference>
<proteinExistence type="inferred from homology"/>
<dbReference type="RefSeq" id="WP_408085814.1">
    <property type="nucleotide sequence ID" value="NZ_JBELPZ010000018.1"/>
</dbReference>
<dbReference type="Pfam" id="PF07804">
    <property type="entry name" value="HipA_C"/>
    <property type="match status" value="1"/>
</dbReference>
<reference evidence="6 7" key="1">
    <citation type="submission" date="2024-06" db="EMBL/GenBank/DDBJ databases">
        <authorList>
            <person name="Kaempfer P."/>
            <person name="Viver T."/>
        </authorList>
    </citation>
    <scope>NUCLEOTIDE SEQUENCE [LARGE SCALE GENOMIC DNA]</scope>
    <source>
        <strain evidence="6 7">ST-119</strain>
    </source>
</reference>
<evidence type="ECO:0000313" key="6">
    <source>
        <dbReference type="EMBL" id="MFL9845530.1"/>
    </source>
</evidence>
<name>A0ABW8YZV0_9FLAO</name>
<dbReference type="InterPro" id="IPR052028">
    <property type="entry name" value="HipA_Ser/Thr_kinase"/>
</dbReference>
<accession>A0ABW8YZV0</accession>
<dbReference type="EMBL" id="JBELPZ010000018">
    <property type="protein sequence ID" value="MFL9845530.1"/>
    <property type="molecule type" value="Genomic_DNA"/>
</dbReference>
<feature type="domain" description="HipA-like C-terminal" evidence="4">
    <location>
        <begin position="169"/>
        <end position="402"/>
    </location>
</feature>
<evidence type="ECO:0000256" key="1">
    <source>
        <dbReference type="ARBA" id="ARBA00010164"/>
    </source>
</evidence>
<dbReference type="InterPro" id="IPR017508">
    <property type="entry name" value="HipA_N1"/>
</dbReference>
<dbReference type="PANTHER" id="PTHR37419:SF8">
    <property type="entry name" value="TOXIN YJJJ"/>
    <property type="match status" value="1"/>
</dbReference>
<gene>
    <name evidence="6" type="ORF">ABS766_13975</name>
</gene>
<dbReference type="Pfam" id="PF13657">
    <property type="entry name" value="Couple_hipA"/>
    <property type="match status" value="1"/>
</dbReference>
<evidence type="ECO:0000256" key="3">
    <source>
        <dbReference type="ARBA" id="ARBA00022777"/>
    </source>
</evidence>
<keyword evidence="3" id="KW-0418">Kinase</keyword>
<evidence type="ECO:0000256" key="2">
    <source>
        <dbReference type="ARBA" id="ARBA00022679"/>
    </source>
</evidence>
<keyword evidence="7" id="KW-1185">Reference proteome</keyword>
<feature type="domain" description="HipA N-terminal subdomain 1" evidence="5">
    <location>
        <begin position="7"/>
        <end position="116"/>
    </location>
</feature>
<dbReference type="PANTHER" id="PTHR37419">
    <property type="entry name" value="SERINE/THREONINE-PROTEIN KINASE TOXIN HIPA"/>
    <property type="match status" value="1"/>
</dbReference>
<organism evidence="6 7">
    <name type="scientific">Flavobacterium rhizosphaerae</name>
    <dbReference type="NCBI Taxonomy" id="3163298"/>
    <lineage>
        <taxon>Bacteria</taxon>
        <taxon>Pseudomonadati</taxon>
        <taxon>Bacteroidota</taxon>
        <taxon>Flavobacteriia</taxon>
        <taxon>Flavobacteriales</taxon>
        <taxon>Flavobacteriaceae</taxon>
        <taxon>Flavobacterium</taxon>
    </lineage>
</organism>